<evidence type="ECO:0000313" key="6">
    <source>
        <dbReference type="Proteomes" id="UP000799291"/>
    </source>
</evidence>
<dbReference type="Gene3D" id="4.10.240.10">
    <property type="entry name" value="Zn(2)-C6 fungal-type DNA-binding domain"/>
    <property type="match status" value="1"/>
</dbReference>
<keyword evidence="2" id="KW-0539">Nucleus</keyword>
<dbReference type="CDD" id="cd12148">
    <property type="entry name" value="fungal_TF_MHR"/>
    <property type="match status" value="1"/>
</dbReference>
<dbReference type="AlphaFoldDB" id="A0A6G1JD43"/>
<dbReference type="InterPro" id="IPR007219">
    <property type="entry name" value="XnlR_reg_dom"/>
</dbReference>
<dbReference type="GO" id="GO:0006351">
    <property type="term" value="P:DNA-templated transcription"/>
    <property type="evidence" value="ECO:0007669"/>
    <property type="project" value="InterPro"/>
</dbReference>
<dbReference type="OrthoDB" id="424974at2759"/>
<dbReference type="PANTHER" id="PTHR47654:SF5">
    <property type="entry name" value="TRANSCRIPTION FACTOR DOMAIN-CONTAINING PROTEIN"/>
    <property type="match status" value="1"/>
</dbReference>
<feature type="region of interest" description="Disordered" evidence="3">
    <location>
        <begin position="1"/>
        <end position="32"/>
    </location>
</feature>
<dbReference type="GO" id="GO:0003677">
    <property type="term" value="F:DNA binding"/>
    <property type="evidence" value="ECO:0007669"/>
    <property type="project" value="InterPro"/>
</dbReference>
<dbReference type="PROSITE" id="PS00463">
    <property type="entry name" value="ZN2_CY6_FUNGAL_1"/>
    <property type="match status" value="1"/>
</dbReference>
<dbReference type="Proteomes" id="UP000799291">
    <property type="component" value="Unassembled WGS sequence"/>
</dbReference>
<dbReference type="SUPFAM" id="SSF57701">
    <property type="entry name" value="Zn2/Cys6 DNA-binding domain"/>
    <property type="match status" value="1"/>
</dbReference>
<dbReference type="SMART" id="SM00066">
    <property type="entry name" value="GAL4"/>
    <property type="match status" value="1"/>
</dbReference>
<dbReference type="Pfam" id="PF04082">
    <property type="entry name" value="Fungal_trans"/>
    <property type="match status" value="1"/>
</dbReference>
<dbReference type="PROSITE" id="PS50048">
    <property type="entry name" value="ZN2_CY6_FUNGAL_2"/>
    <property type="match status" value="1"/>
</dbReference>
<dbReference type="Pfam" id="PF00172">
    <property type="entry name" value="Zn_clus"/>
    <property type="match status" value="1"/>
</dbReference>
<reference evidence="5" key="1">
    <citation type="journal article" date="2020" name="Stud. Mycol.">
        <title>101 Dothideomycetes genomes: a test case for predicting lifestyles and emergence of pathogens.</title>
        <authorList>
            <person name="Haridas S."/>
            <person name="Albert R."/>
            <person name="Binder M."/>
            <person name="Bloem J."/>
            <person name="Labutti K."/>
            <person name="Salamov A."/>
            <person name="Andreopoulos B."/>
            <person name="Baker S."/>
            <person name="Barry K."/>
            <person name="Bills G."/>
            <person name="Bluhm B."/>
            <person name="Cannon C."/>
            <person name="Castanera R."/>
            <person name="Culley D."/>
            <person name="Daum C."/>
            <person name="Ezra D."/>
            <person name="Gonzalez J."/>
            <person name="Henrissat B."/>
            <person name="Kuo A."/>
            <person name="Liang C."/>
            <person name="Lipzen A."/>
            <person name="Lutzoni F."/>
            <person name="Magnuson J."/>
            <person name="Mondo S."/>
            <person name="Nolan M."/>
            <person name="Ohm R."/>
            <person name="Pangilinan J."/>
            <person name="Park H.-J."/>
            <person name="Ramirez L."/>
            <person name="Alfaro M."/>
            <person name="Sun H."/>
            <person name="Tritt A."/>
            <person name="Yoshinaga Y."/>
            <person name="Zwiers L.-H."/>
            <person name="Turgeon B."/>
            <person name="Goodwin S."/>
            <person name="Spatafora J."/>
            <person name="Crous P."/>
            <person name="Grigoriev I."/>
        </authorList>
    </citation>
    <scope>NUCLEOTIDE SEQUENCE</scope>
    <source>
        <strain evidence="5">CBS 122367</strain>
    </source>
</reference>
<keyword evidence="1" id="KW-0479">Metal-binding</keyword>
<dbReference type="InterPro" id="IPR053230">
    <property type="entry name" value="Trans_reg_galc"/>
</dbReference>
<gene>
    <name evidence="5" type="ORF">K458DRAFT_332656</name>
</gene>
<dbReference type="CDD" id="cd00067">
    <property type="entry name" value="GAL4"/>
    <property type="match status" value="1"/>
</dbReference>
<evidence type="ECO:0000256" key="1">
    <source>
        <dbReference type="ARBA" id="ARBA00022723"/>
    </source>
</evidence>
<organism evidence="5 6">
    <name type="scientific">Lentithecium fluviatile CBS 122367</name>
    <dbReference type="NCBI Taxonomy" id="1168545"/>
    <lineage>
        <taxon>Eukaryota</taxon>
        <taxon>Fungi</taxon>
        <taxon>Dikarya</taxon>
        <taxon>Ascomycota</taxon>
        <taxon>Pezizomycotina</taxon>
        <taxon>Dothideomycetes</taxon>
        <taxon>Pleosporomycetidae</taxon>
        <taxon>Pleosporales</taxon>
        <taxon>Massarineae</taxon>
        <taxon>Lentitheciaceae</taxon>
        <taxon>Lentithecium</taxon>
    </lineage>
</organism>
<feature type="compositionally biased region" description="Basic and acidic residues" evidence="3">
    <location>
        <begin position="23"/>
        <end position="32"/>
    </location>
</feature>
<protein>
    <recommendedName>
        <fullName evidence="4">Zn(2)-C6 fungal-type domain-containing protein</fullName>
    </recommendedName>
</protein>
<dbReference type="InterPro" id="IPR036864">
    <property type="entry name" value="Zn2-C6_fun-type_DNA-bd_sf"/>
</dbReference>
<evidence type="ECO:0000313" key="5">
    <source>
        <dbReference type="EMBL" id="KAF2688053.1"/>
    </source>
</evidence>
<dbReference type="GO" id="GO:0000981">
    <property type="term" value="F:DNA-binding transcription factor activity, RNA polymerase II-specific"/>
    <property type="evidence" value="ECO:0007669"/>
    <property type="project" value="InterPro"/>
</dbReference>
<keyword evidence="6" id="KW-1185">Reference proteome</keyword>
<evidence type="ECO:0000256" key="2">
    <source>
        <dbReference type="ARBA" id="ARBA00023242"/>
    </source>
</evidence>
<dbReference type="GO" id="GO:0008270">
    <property type="term" value="F:zinc ion binding"/>
    <property type="evidence" value="ECO:0007669"/>
    <property type="project" value="InterPro"/>
</dbReference>
<dbReference type="PANTHER" id="PTHR47654">
    <property type="entry name" value="ZN(II)2CYS6 TRANSCRIPTION FACTOR (EUROFUNG)-RELATED"/>
    <property type="match status" value="1"/>
</dbReference>
<dbReference type="InterPro" id="IPR001138">
    <property type="entry name" value="Zn2Cys6_DnaBD"/>
</dbReference>
<dbReference type="SMART" id="SM00906">
    <property type="entry name" value="Fungal_trans"/>
    <property type="match status" value="1"/>
</dbReference>
<name>A0A6G1JD43_9PLEO</name>
<evidence type="ECO:0000256" key="3">
    <source>
        <dbReference type="SAM" id="MobiDB-lite"/>
    </source>
</evidence>
<proteinExistence type="predicted"/>
<dbReference type="EMBL" id="MU005574">
    <property type="protein sequence ID" value="KAF2688053.1"/>
    <property type="molecule type" value="Genomic_DNA"/>
</dbReference>
<sequence length="846" mass="93532">MDNSGSHPGPHRGQNKMAIPKLMRPDPPPRPKQEVIRVSKACTNCRKRKVRCTGELPCCKQCESNGVSCVYEQHRKDRLKTQIDRNRNLVMLLRDLSLRVGVEDKGKIFRMLEGADFNEGGDSTASSTAQESDLYSITANSSDSIGTNDGFGSLQPGQESPGPSITDEYTRILSTTDVDPPLDDHEHHSKVGGPSGTLDENLLRSASSRQTGYVGSMSEIHWLRIFLSQTQPPRLGIFASIKNASPKHMESTSYYLDDGSIELDNSVDPRELPDGDTARNLFYCYIRTVQRWFPILPMAFQEQFEKLYDSIERGTPPQVPHEWQALLNLVFAIGACFSHLVDAEWQGIDGDHLVYISRASQLLGIKNTVLFLSAPDGSLIQALGLLALYFLVVGHVSRAWSMIGMSLRSAMVVGLHLRNGDKSLDPEKREALVLTWWGLHAVESALSSITGRPSVMANEHIAVPLPHNLSKNRHQKALTAKLPFLDAHIMIGLITQDVLTHLYSQRMALCSSGQMQSTVASLMTALDSWALQALPHSFGTVPSASDAIVERDRLIFVFYYYKTKILITRPCLQRLNAHNKDRTGESAQLIQKTAEDCVGAALDMTSMLPDPPNPRWIYETGPWWSIVHSIMQALTVLILEITYGKSSEKDSLTAAEASITKLLRWLRIMRARNAVAKRAYDLISSILLDADPQAPATIREFLLEDESNLATDATFETTHSFPQHDLSAQWENVFGPETLTNTFSPGHLDYILPSDPLPSLGADPMVPNPGGLFPVDVAFPLQPVTADVVSFFPTEPAYPLQPAVGPDPGAQSLNEFPFPLQPVAVAVLDFLADPWSSGQTDEQHQD</sequence>
<feature type="region of interest" description="Disordered" evidence="3">
    <location>
        <begin position="146"/>
        <end position="202"/>
    </location>
</feature>
<accession>A0A6G1JD43</accession>
<evidence type="ECO:0000259" key="4">
    <source>
        <dbReference type="PROSITE" id="PS50048"/>
    </source>
</evidence>
<feature type="domain" description="Zn(2)-C6 fungal-type" evidence="4">
    <location>
        <begin position="41"/>
        <end position="71"/>
    </location>
</feature>